<keyword evidence="4" id="KW-1185">Reference proteome</keyword>
<dbReference type="PROSITE" id="PS50181">
    <property type="entry name" value="FBOX"/>
    <property type="match status" value="1"/>
</dbReference>
<feature type="region of interest" description="Disordered" evidence="1">
    <location>
        <begin position="1"/>
        <end position="21"/>
    </location>
</feature>
<proteinExistence type="predicted"/>
<name>G3AT49_SPAPN</name>
<evidence type="ECO:0000313" key="3">
    <source>
        <dbReference type="EMBL" id="EGW30812.1"/>
    </source>
</evidence>
<dbReference type="RefSeq" id="XP_007376845.1">
    <property type="nucleotide sequence ID" value="XM_007376783.1"/>
</dbReference>
<organism evidence="4">
    <name type="scientific">Spathaspora passalidarum (strain NRRL Y-27907 / 11-Y1)</name>
    <dbReference type="NCBI Taxonomy" id="619300"/>
    <lineage>
        <taxon>Eukaryota</taxon>
        <taxon>Fungi</taxon>
        <taxon>Dikarya</taxon>
        <taxon>Ascomycota</taxon>
        <taxon>Saccharomycotina</taxon>
        <taxon>Pichiomycetes</taxon>
        <taxon>Debaryomycetaceae</taxon>
        <taxon>Spathaspora</taxon>
    </lineage>
</organism>
<dbReference type="Pfam" id="PF12937">
    <property type="entry name" value="F-box-like"/>
    <property type="match status" value="1"/>
</dbReference>
<dbReference type="GeneID" id="18871617"/>
<reference evidence="3 4" key="1">
    <citation type="journal article" date="2011" name="Proc. Natl. Acad. Sci. U.S.A.">
        <title>Comparative genomics of xylose-fermenting fungi for enhanced biofuel production.</title>
        <authorList>
            <person name="Wohlbach D.J."/>
            <person name="Kuo A."/>
            <person name="Sato T.K."/>
            <person name="Potts K.M."/>
            <person name="Salamov A.A."/>
            <person name="LaButti K.M."/>
            <person name="Sun H."/>
            <person name="Clum A."/>
            <person name="Pangilinan J.L."/>
            <person name="Lindquist E.A."/>
            <person name="Lucas S."/>
            <person name="Lapidus A."/>
            <person name="Jin M."/>
            <person name="Gunawan C."/>
            <person name="Balan V."/>
            <person name="Dale B.E."/>
            <person name="Jeffries T.W."/>
            <person name="Zinkel R."/>
            <person name="Barry K.W."/>
            <person name="Grigoriev I.V."/>
            <person name="Gasch A.P."/>
        </authorList>
    </citation>
    <scope>NUCLEOTIDE SEQUENCE [LARGE SCALE GENOMIC DNA]</scope>
    <source>
        <strain evidence="4">NRRL Y-27907 / 11-Y1</strain>
    </source>
</reference>
<dbReference type="HOGENOM" id="CLU_683638_0_0_1"/>
<dbReference type="OrthoDB" id="2852960at2759"/>
<protein>
    <recommendedName>
        <fullName evidence="2">F-box domain-containing protein</fullName>
    </recommendedName>
</protein>
<dbReference type="Proteomes" id="UP000000709">
    <property type="component" value="Unassembled WGS sequence"/>
</dbReference>
<dbReference type="AlphaFoldDB" id="G3AT49"/>
<feature type="domain" description="F-box" evidence="2">
    <location>
        <begin position="37"/>
        <end position="82"/>
    </location>
</feature>
<dbReference type="InterPro" id="IPR036047">
    <property type="entry name" value="F-box-like_dom_sf"/>
</dbReference>
<dbReference type="SUPFAM" id="SSF81383">
    <property type="entry name" value="F-box domain"/>
    <property type="match status" value="1"/>
</dbReference>
<sequence length="421" mass="49010">MSPISSYASERVNTENEQHIQPEVVQDNYKEPSNQKVWSLLDLPDEVLELITSYLNQLTVLEIGLTNSRMNNLATRKLYRNIYVNNGPSPILIARTLHTSFYIQYTVINNLKNFKQICSNLNMKHIHKVMFYSDAIFQDLIPLVCLLSTKVVLEFENKVSYDTIVFDHSDLYISKVLKVPPVSMPCINKFTVDCSTDVDLSILLYLPNLKTIEISKANSETISRFDAIKDISLKIKNFSISLLEMVDIRFIEKFFKLDQIIFFQLHICEPENFNYIFNMQLLLVFVRMKRLKHLALSNFPFETNNIISAIQSDLQSLFLRFNTEFEQTPFSVLQVIYSHKALARICLTIEEPVNEFWSLQDFGRVYKHESTKINVDCMETLDKFRLAVKHGLCPKLNQVILNQGYYSVERYSDGSSDFVKY</sequence>
<dbReference type="EMBL" id="GL996504">
    <property type="protein sequence ID" value="EGW30812.1"/>
    <property type="molecule type" value="Genomic_DNA"/>
</dbReference>
<evidence type="ECO:0000256" key="1">
    <source>
        <dbReference type="SAM" id="MobiDB-lite"/>
    </source>
</evidence>
<dbReference type="InParanoid" id="G3AT49"/>
<gene>
    <name evidence="3" type="ORF">SPAPADRAFT_52010</name>
</gene>
<dbReference type="KEGG" id="spaa:SPAPADRAFT_52010"/>
<evidence type="ECO:0000313" key="4">
    <source>
        <dbReference type="Proteomes" id="UP000000709"/>
    </source>
</evidence>
<accession>G3AT49</accession>
<dbReference type="InterPro" id="IPR001810">
    <property type="entry name" value="F-box_dom"/>
</dbReference>
<evidence type="ECO:0000259" key="2">
    <source>
        <dbReference type="PROSITE" id="PS50181"/>
    </source>
</evidence>